<dbReference type="EMBL" id="CAKXAJ010025576">
    <property type="protein sequence ID" value="CAH2241400.1"/>
    <property type="molecule type" value="Genomic_DNA"/>
</dbReference>
<accession>A0A8S4RU70</accession>
<comment type="caution">
    <text evidence="2">The sequence shown here is derived from an EMBL/GenBank/DDBJ whole genome shotgun (WGS) entry which is preliminary data.</text>
</comment>
<dbReference type="AlphaFoldDB" id="A0A8S4RU70"/>
<evidence type="ECO:0000256" key="1">
    <source>
        <dbReference type="SAM" id="MobiDB-lite"/>
    </source>
</evidence>
<feature type="region of interest" description="Disordered" evidence="1">
    <location>
        <begin position="31"/>
        <end position="60"/>
    </location>
</feature>
<evidence type="ECO:0000313" key="2">
    <source>
        <dbReference type="EMBL" id="CAH2241400.1"/>
    </source>
</evidence>
<dbReference type="Proteomes" id="UP000838756">
    <property type="component" value="Unassembled WGS sequence"/>
</dbReference>
<name>A0A8S4RU70_9NEOP</name>
<protein>
    <submittedName>
        <fullName evidence="2">Jg15597 protein</fullName>
    </submittedName>
</protein>
<sequence>MHAAEALTLSWMTECAEMLCPAACRPYGHTRQYNSRRGTRPTRGRHPAVTRPTRDGHFNSSHTYGLQDIECQKSHGAYTFPTATCGGNIHV</sequence>
<keyword evidence="3" id="KW-1185">Reference proteome</keyword>
<proteinExistence type="predicted"/>
<feature type="compositionally biased region" description="Basic residues" evidence="1">
    <location>
        <begin position="37"/>
        <end position="48"/>
    </location>
</feature>
<evidence type="ECO:0000313" key="3">
    <source>
        <dbReference type="Proteomes" id="UP000838756"/>
    </source>
</evidence>
<organism evidence="2 3">
    <name type="scientific">Pararge aegeria aegeria</name>
    <dbReference type="NCBI Taxonomy" id="348720"/>
    <lineage>
        <taxon>Eukaryota</taxon>
        <taxon>Metazoa</taxon>
        <taxon>Ecdysozoa</taxon>
        <taxon>Arthropoda</taxon>
        <taxon>Hexapoda</taxon>
        <taxon>Insecta</taxon>
        <taxon>Pterygota</taxon>
        <taxon>Neoptera</taxon>
        <taxon>Endopterygota</taxon>
        <taxon>Lepidoptera</taxon>
        <taxon>Glossata</taxon>
        <taxon>Ditrysia</taxon>
        <taxon>Papilionoidea</taxon>
        <taxon>Nymphalidae</taxon>
        <taxon>Satyrinae</taxon>
        <taxon>Satyrini</taxon>
        <taxon>Parargina</taxon>
        <taxon>Pararge</taxon>
    </lineage>
</organism>
<gene>
    <name evidence="2" type="primary">jg15597</name>
    <name evidence="2" type="ORF">PAEG_LOCUS17837</name>
</gene>
<reference evidence="2" key="1">
    <citation type="submission" date="2022-03" db="EMBL/GenBank/DDBJ databases">
        <authorList>
            <person name="Lindestad O."/>
        </authorList>
    </citation>
    <scope>NUCLEOTIDE SEQUENCE</scope>
</reference>